<evidence type="ECO:0000313" key="7">
    <source>
        <dbReference type="EMBL" id="KAJ7639485.1"/>
    </source>
</evidence>
<dbReference type="AlphaFoldDB" id="A0AAD7C5V9"/>
<dbReference type="PANTHER" id="PTHR24351">
    <property type="entry name" value="RIBOSOMAL PROTEIN S6 KINASE"/>
    <property type="match status" value="1"/>
</dbReference>
<dbReference type="SUPFAM" id="SSF56112">
    <property type="entry name" value="Protein kinase-like (PK-like)"/>
    <property type="match status" value="1"/>
</dbReference>
<evidence type="ECO:0000313" key="8">
    <source>
        <dbReference type="Proteomes" id="UP001221142"/>
    </source>
</evidence>
<evidence type="ECO:0000256" key="1">
    <source>
        <dbReference type="ARBA" id="ARBA00022527"/>
    </source>
</evidence>
<dbReference type="SMART" id="SM00220">
    <property type="entry name" value="S_TKc"/>
    <property type="match status" value="1"/>
</dbReference>
<gene>
    <name evidence="7" type="ORF">FB45DRAFT_828374</name>
</gene>
<keyword evidence="2" id="KW-0808">Transferase</keyword>
<dbReference type="InterPro" id="IPR011009">
    <property type="entry name" value="Kinase-like_dom_sf"/>
</dbReference>
<evidence type="ECO:0000256" key="5">
    <source>
        <dbReference type="ARBA" id="ARBA00022840"/>
    </source>
</evidence>
<feature type="domain" description="Protein kinase" evidence="6">
    <location>
        <begin position="37"/>
        <end position="307"/>
    </location>
</feature>
<dbReference type="Pfam" id="PF00069">
    <property type="entry name" value="Pkinase"/>
    <property type="match status" value="1"/>
</dbReference>
<keyword evidence="8" id="KW-1185">Reference proteome</keyword>
<dbReference type="InterPro" id="IPR000719">
    <property type="entry name" value="Prot_kinase_dom"/>
</dbReference>
<evidence type="ECO:0000259" key="6">
    <source>
        <dbReference type="PROSITE" id="PS50011"/>
    </source>
</evidence>
<protein>
    <submittedName>
        <fullName evidence="7">Kinase-like domain-containing protein</fullName>
    </submittedName>
</protein>
<name>A0AAD7C5V9_9AGAR</name>
<keyword evidence="1" id="KW-0723">Serine/threonine-protein kinase</keyword>
<dbReference type="GO" id="GO:0004674">
    <property type="term" value="F:protein serine/threonine kinase activity"/>
    <property type="evidence" value="ECO:0007669"/>
    <property type="project" value="UniProtKB-KW"/>
</dbReference>
<dbReference type="PROSITE" id="PS00108">
    <property type="entry name" value="PROTEIN_KINASE_ST"/>
    <property type="match status" value="1"/>
</dbReference>
<accession>A0AAD7C5V9</accession>
<dbReference type="InterPro" id="IPR008271">
    <property type="entry name" value="Ser/Thr_kinase_AS"/>
</dbReference>
<dbReference type="GO" id="GO:0005524">
    <property type="term" value="F:ATP binding"/>
    <property type="evidence" value="ECO:0007669"/>
    <property type="project" value="UniProtKB-KW"/>
</dbReference>
<dbReference type="EMBL" id="JARKIF010000005">
    <property type="protein sequence ID" value="KAJ7639485.1"/>
    <property type="molecule type" value="Genomic_DNA"/>
</dbReference>
<sequence length="481" mass="52835">MFSSNPFTMLSSSFSNGIRRVFVKQAISPKTVSTGDFDPLLKLFQTQSSSVHLVRDRAYGRIYTMKSTPRNSPSAIAERNVLKTIAQLPSAPRSLLPLVASWNDSKSSYIVIPWCAGKDMSSHLVDGQTLTGMALSADRVKFYMAQLVTAVEALHGLKIVHRDIKPANVFLTAEGNVVLGDFGLAKSYEGVDMFGHNEPDYVSFDVDPEASSGSFFQPIQDRCGTPSWMSPAQQAGTPYGFDTDLWALGALMYRMSTGRMPHDDTSELIFTAKDGLDEVVRDLLRGLLVVDGAKRLTIGQMKCHVYFTGVNWDAVYHHEVAVPWVPPTPYVPTLACRTVRKASSSYPTDTKPGSFYYVVPSFHAPPPSFFKTFAKAVKSFFKSAPKPQPLVQDLPIPITATSEGSDSFSVLKCDACSVSTVGKKGFAFWVSSFFGKVAVSGHQGDEEKTVKVQQANYTSSPTFYRHCSTSDVTFVCLRSEF</sequence>
<evidence type="ECO:0000256" key="4">
    <source>
        <dbReference type="ARBA" id="ARBA00022777"/>
    </source>
</evidence>
<keyword evidence="5" id="KW-0067">ATP-binding</keyword>
<evidence type="ECO:0000256" key="3">
    <source>
        <dbReference type="ARBA" id="ARBA00022741"/>
    </source>
</evidence>
<keyword evidence="3" id="KW-0547">Nucleotide-binding</keyword>
<comment type="caution">
    <text evidence="7">The sequence shown here is derived from an EMBL/GenBank/DDBJ whole genome shotgun (WGS) entry which is preliminary data.</text>
</comment>
<reference evidence="7" key="1">
    <citation type="submission" date="2023-03" db="EMBL/GenBank/DDBJ databases">
        <title>Massive genome expansion in bonnet fungi (Mycena s.s.) driven by repeated elements and novel gene families across ecological guilds.</title>
        <authorList>
            <consortium name="Lawrence Berkeley National Laboratory"/>
            <person name="Harder C.B."/>
            <person name="Miyauchi S."/>
            <person name="Viragh M."/>
            <person name="Kuo A."/>
            <person name="Thoen E."/>
            <person name="Andreopoulos B."/>
            <person name="Lu D."/>
            <person name="Skrede I."/>
            <person name="Drula E."/>
            <person name="Henrissat B."/>
            <person name="Morin E."/>
            <person name="Kohler A."/>
            <person name="Barry K."/>
            <person name="LaButti K."/>
            <person name="Morin E."/>
            <person name="Salamov A."/>
            <person name="Lipzen A."/>
            <person name="Mereny Z."/>
            <person name="Hegedus B."/>
            <person name="Baldrian P."/>
            <person name="Stursova M."/>
            <person name="Weitz H."/>
            <person name="Taylor A."/>
            <person name="Grigoriev I.V."/>
            <person name="Nagy L.G."/>
            <person name="Martin F."/>
            <person name="Kauserud H."/>
        </authorList>
    </citation>
    <scope>NUCLEOTIDE SEQUENCE</scope>
    <source>
        <strain evidence="7">9284</strain>
    </source>
</reference>
<dbReference type="PROSITE" id="PS50011">
    <property type="entry name" value="PROTEIN_KINASE_DOM"/>
    <property type="match status" value="1"/>
</dbReference>
<keyword evidence="4 7" id="KW-0418">Kinase</keyword>
<evidence type="ECO:0000256" key="2">
    <source>
        <dbReference type="ARBA" id="ARBA00022679"/>
    </source>
</evidence>
<proteinExistence type="predicted"/>
<organism evidence="7 8">
    <name type="scientific">Roridomyces roridus</name>
    <dbReference type="NCBI Taxonomy" id="1738132"/>
    <lineage>
        <taxon>Eukaryota</taxon>
        <taxon>Fungi</taxon>
        <taxon>Dikarya</taxon>
        <taxon>Basidiomycota</taxon>
        <taxon>Agaricomycotina</taxon>
        <taxon>Agaricomycetes</taxon>
        <taxon>Agaricomycetidae</taxon>
        <taxon>Agaricales</taxon>
        <taxon>Marasmiineae</taxon>
        <taxon>Mycenaceae</taxon>
        <taxon>Roridomyces</taxon>
    </lineage>
</organism>
<dbReference type="Gene3D" id="1.10.510.10">
    <property type="entry name" value="Transferase(Phosphotransferase) domain 1"/>
    <property type="match status" value="1"/>
</dbReference>
<dbReference type="Proteomes" id="UP001221142">
    <property type="component" value="Unassembled WGS sequence"/>
</dbReference>